<dbReference type="InterPro" id="IPR027417">
    <property type="entry name" value="P-loop_NTPase"/>
</dbReference>
<reference evidence="19 20" key="1">
    <citation type="submission" date="2019-03" db="EMBL/GenBank/DDBJ databases">
        <title>Genomic Encyclopedia of Archaeal and Bacterial Type Strains, Phase II (KMG-II): from individual species to whole genera.</title>
        <authorList>
            <person name="Goeker M."/>
        </authorList>
    </citation>
    <scope>NUCLEOTIDE SEQUENCE [LARGE SCALE GENOMIC DNA]</scope>
    <source>
        <strain evidence="19 20">DSM 24425</strain>
    </source>
</reference>
<feature type="domain" description="UVR" evidence="16">
    <location>
        <begin position="634"/>
        <end position="669"/>
    </location>
</feature>
<evidence type="ECO:0000259" key="16">
    <source>
        <dbReference type="PROSITE" id="PS50151"/>
    </source>
</evidence>
<dbReference type="GO" id="GO:0006289">
    <property type="term" value="P:nucleotide-excision repair"/>
    <property type="evidence" value="ECO:0007669"/>
    <property type="project" value="UniProtKB-UniRule"/>
</dbReference>
<comment type="subcellular location">
    <subcellularLocation>
        <location evidence="1 13 14">Cytoplasm</location>
    </subcellularLocation>
</comment>
<gene>
    <name evidence="13" type="primary">uvrB</name>
    <name evidence="19" type="ORF">CLV27_0822</name>
</gene>
<keyword evidence="3 13" id="KW-0963">Cytoplasm</keyword>
<dbReference type="GO" id="GO:0005524">
    <property type="term" value="F:ATP binding"/>
    <property type="evidence" value="ECO:0007669"/>
    <property type="project" value="UniProtKB-UniRule"/>
</dbReference>
<evidence type="ECO:0000313" key="19">
    <source>
        <dbReference type="EMBL" id="TCK05394.1"/>
    </source>
</evidence>
<proteinExistence type="inferred from homology"/>
<keyword evidence="7 13" id="KW-0067">ATP-binding</keyword>
<dbReference type="Pfam" id="PF02151">
    <property type="entry name" value="UVR"/>
    <property type="match status" value="1"/>
</dbReference>
<evidence type="ECO:0000256" key="11">
    <source>
        <dbReference type="ARBA" id="ARBA00026033"/>
    </source>
</evidence>
<comment type="caution">
    <text evidence="19">The sequence shown here is derived from an EMBL/GenBank/DDBJ whole genome shotgun (WGS) entry which is preliminary data.</text>
</comment>
<dbReference type="Gene3D" id="3.40.50.300">
    <property type="entry name" value="P-loop containing nucleotide triphosphate hydrolases"/>
    <property type="match status" value="3"/>
</dbReference>
<dbReference type="SUPFAM" id="SSF46600">
    <property type="entry name" value="C-terminal UvrC-binding domain of UvrB"/>
    <property type="match status" value="1"/>
</dbReference>
<dbReference type="GO" id="GO:0005737">
    <property type="term" value="C:cytoplasm"/>
    <property type="evidence" value="ECO:0007669"/>
    <property type="project" value="UniProtKB-SubCell"/>
</dbReference>
<dbReference type="CDD" id="cd17916">
    <property type="entry name" value="DEXHc_UvrB"/>
    <property type="match status" value="1"/>
</dbReference>
<dbReference type="InterPro" id="IPR024759">
    <property type="entry name" value="UvrB_YAD/RRR_dom"/>
</dbReference>
<dbReference type="NCBIfam" id="TIGR00631">
    <property type="entry name" value="uvrb"/>
    <property type="match status" value="1"/>
</dbReference>
<evidence type="ECO:0000256" key="14">
    <source>
        <dbReference type="RuleBase" id="RU003587"/>
    </source>
</evidence>
<keyword evidence="6 13" id="KW-0228">DNA excision</keyword>
<feature type="domain" description="Helicase C-terminal" evidence="18">
    <location>
        <begin position="440"/>
        <end position="606"/>
    </location>
</feature>
<dbReference type="GO" id="GO:0009380">
    <property type="term" value="C:excinuclease repair complex"/>
    <property type="evidence" value="ECO:0007669"/>
    <property type="project" value="InterPro"/>
</dbReference>
<organism evidence="19 20">
    <name type="scientific">Phorcysia thermohydrogeniphila</name>
    <dbReference type="NCBI Taxonomy" id="936138"/>
    <lineage>
        <taxon>Bacteria</taxon>
        <taxon>Pseudomonadati</taxon>
        <taxon>Aquificota</taxon>
        <taxon>Aquificia</taxon>
        <taxon>Desulfurobacteriales</taxon>
        <taxon>Desulfurobacteriaceae</taxon>
        <taxon>Phorcysia</taxon>
    </lineage>
</organism>
<dbReference type="EMBL" id="SMFV01000002">
    <property type="protein sequence ID" value="TCK05394.1"/>
    <property type="molecule type" value="Genomic_DNA"/>
</dbReference>
<feature type="domain" description="Helicase ATP-binding" evidence="17">
    <location>
        <begin position="36"/>
        <end position="191"/>
    </location>
</feature>
<dbReference type="Pfam" id="PF04851">
    <property type="entry name" value="ResIII"/>
    <property type="match status" value="1"/>
</dbReference>
<dbReference type="GO" id="GO:0009381">
    <property type="term" value="F:excinuclease ABC activity"/>
    <property type="evidence" value="ECO:0007669"/>
    <property type="project" value="UniProtKB-UniRule"/>
</dbReference>
<protein>
    <recommendedName>
        <fullName evidence="12 13">UvrABC system protein B</fullName>
        <shortName evidence="13">Protein UvrB</shortName>
    </recommendedName>
    <alternativeName>
        <fullName evidence="13">Excinuclease ABC subunit B</fullName>
    </alternativeName>
</protein>
<evidence type="ECO:0000259" key="18">
    <source>
        <dbReference type="PROSITE" id="PS51194"/>
    </source>
</evidence>
<keyword evidence="20" id="KW-1185">Reference proteome</keyword>
<evidence type="ECO:0000256" key="7">
    <source>
        <dbReference type="ARBA" id="ARBA00022840"/>
    </source>
</evidence>
<evidence type="ECO:0000256" key="13">
    <source>
        <dbReference type="HAMAP-Rule" id="MF_00204"/>
    </source>
</evidence>
<keyword evidence="15" id="KW-0175">Coiled coil</keyword>
<evidence type="ECO:0000256" key="12">
    <source>
        <dbReference type="ARBA" id="ARBA00029504"/>
    </source>
</evidence>
<evidence type="ECO:0000256" key="4">
    <source>
        <dbReference type="ARBA" id="ARBA00022741"/>
    </source>
</evidence>
<evidence type="ECO:0000256" key="5">
    <source>
        <dbReference type="ARBA" id="ARBA00022763"/>
    </source>
</evidence>
<evidence type="ECO:0000256" key="3">
    <source>
        <dbReference type="ARBA" id="ARBA00022490"/>
    </source>
</evidence>
<dbReference type="PANTHER" id="PTHR24029:SF0">
    <property type="entry name" value="UVRABC SYSTEM PROTEIN B"/>
    <property type="match status" value="1"/>
</dbReference>
<dbReference type="GO" id="GO:0016887">
    <property type="term" value="F:ATP hydrolysis activity"/>
    <property type="evidence" value="ECO:0007669"/>
    <property type="project" value="InterPro"/>
</dbReference>
<keyword evidence="5 13" id="KW-0227">DNA damage</keyword>
<dbReference type="SUPFAM" id="SSF52540">
    <property type="entry name" value="P-loop containing nucleoside triphosphate hydrolases"/>
    <property type="match status" value="2"/>
</dbReference>
<feature type="binding site" evidence="13">
    <location>
        <begin position="49"/>
        <end position="56"/>
    </location>
    <ligand>
        <name>ATP</name>
        <dbReference type="ChEBI" id="CHEBI:30616"/>
    </ligand>
</feature>
<feature type="short sequence motif" description="Beta-hairpin" evidence="13">
    <location>
        <begin position="102"/>
        <end position="125"/>
    </location>
</feature>
<dbReference type="Pfam" id="PF12344">
    <property type="entry name" value="UvrB"/>
    <property type="match status" value="1"/>
</dbReference>
<dbReference type="InterPro" id="IPR041471">
    <property type="entry name" value="UvrB_inter"/>
</dbReference>
<evidence type="ECO:0000256" key="6">
    <source>
        <dbReference type="ARBA" id="ARBA00022769"/>
    </source>
</evidence>
<evidence type="ECO:0000256" key="10">
    <source>
        <dbReference type="ARBA" id="ARBA00023236"/>
    </source>
</evidence>
<dbReference type="PROSITE" id="PS50151">
    <property type="entry name" value="UVR"/>
    <property type="match status" value="1"/>
</dbReference>
<dbReference type="GO" id="GO:0009432">
    <property type="term" value="P:SOS response"/>
    <property type="evidence" value="ECO:0007669"/>
    <property type="project" value="UniProtKB-UniRule"/>
</dbReference>
<dbReference type="InterPro" id="IPR004807">
    <property type="entry name" value="UvrB"/>
</dbReference>
<comment type="subunit">
    <text evidence="11 13 14">Forms a heterotetramer with UvrA during the search for lesions. Interacts with UvrC in an incision complex.</text>
</comment>
<dbReference type="Pfam" id="PF17757">
    <property type="entry name" value="UvrB_inter"/>
    <property type="match status" value="1"/>
</dbReference>
<name>A0A4R1GBI9_9BACT</name>
<dbReference type="GO" id="GO:0003677">
    <property type="term" value="F:DNA binding"/>
    <property type="evidence" value="ECO:0007669"/>
    <property type="project" value="UniProtKB-UniRule"/>
</dbReference>
<dbReference type="PROSITE" id="PS51192">
    <property type="entry name" value="HELICASE_ATP_BIND_1"/>
    <property type="match status" value="1"/>
</dbReference>
<dbReference type="Pfam" id="PF00271">
    <property type="entry name" value="Helicase_C"/>
    <property type="match status" value="1"/>
</dbReference>
<keyword evidence="8 13" id="KW-0267">Excision nuclease</keyword>
<evidence type="ECO:0000256" key="9">
    <source>
        <dbReference type="ARBA" id="ARBA00023204"/>
    </source>
</evidence>
<dbReference type="SMART" id="SM00487">
    <property type="entry name" value="DEXDc"/>
    <property type="match status" value="1"/>
</dbReference>
<keyword evidence="4 13" id="KW-0547">Nucleotide-binding</keyword>
<evidence type="ECO:0000256" key="2">
    <source>
        <dbReference type="ARBA" id="ARBA00008533"/>
    </source>
</evidence>
<dbReference type="SMART" id="SM00490">
    <property type="entry name" value="HELICc"/>
    <property type="match status" value="1"/>
</dbReference>
<dbReference type="InterPro" id="IPR036876">
    <property type="entry name" value="UVR_dom_sf"/>
</dbReference>
<comment type="function">
    <text evidence="13">The UvrABC repair system catalyzes the recognition and processing of DNA lesions. A damage recognition complex composed of 2 UvrA and 2 UvrB subunits scans DNA for abnormalities. Upon binding of the UvrA(2)B(2) complex to a putative damaged site, the DNA wraps around one UvrB monomer. DNA wrap is dependent on ATP binding by UvrB and probably causes local melting of the DNA helix, facilitating insertion of UvrB beta-hairpin between the DNA strands. Then UvrB probes one DNA strand for the presence of a lesion. If a lesion is found the UvrA subunits dissociate and the UvrB-DNA preincision complex is formed. This complex is subsequently bound by UvrC and the second UvrB is released. If no lesion is found, the DNA wraps around the other UvrB subunit that will check the other stand for damage.</text>
</comment>
<feature type="coiled-coil region" evidence="15">
    <location>
        <begin position="630"/>
        <end position="657"/>
    </location>
</feature>
<dbReference type="PROSITE" id="PS51194">
    <property type="entry name" value="HELICASE_CTER"/>
    <property type="match status" value="1"/>
</dbReference>
<dbReference type="Gene3D" id="4.10.860.10">
    <property type="entry name" value="UVR domain"/>
    <property type="match status" value="1"/>
</dbReference>
<accession>A0A4R1GBI9</accession>
<dbReference type="InterPro" id="IPR014001">
    <property type="entry name" value="Helicase_ATP-bd"/>
</dbReference>
<keyword evidence="10 13" id="KW-0742">SOS response</keyword>
<dbReference type="InterPro" id="IPR006935">
    <property type="entry name" value="Helicase/UvrB_N"/>
</dbReference>
<comment type="similarity">
    <text evidence="2 13 14">Belongs to the UvrB family.</text>
</comment>
<evidence type="ECO:0000256" key="1">
    <source>
        <dbReference type="ARBA" id="ARBA00004496"/>
    </source>
</evidence>
<evidence type="ECO:0000256" key="15">
    <source>
        <dbReference type="SAM" id="Coils"/>
    </source>
</evidence>
<dbReference type="PANTHER" id="PTHR24029">
    <property type="entry name" value="UVRABC SYSTEM PROTEIN B"/>
    <property type="match status" value="1"/>
</dbReference>
<dbReference type="InterPro" id="IPR001943">
    <property type="entry name" value="UVR_dom"/>
</dbReference>
<evidence type="ECO:0000256" key="8">
    <source>
        <dbReference type="ARBA" id="ARBA00022881"/>
    </source>
</evidence>
<dbReference type="NCBIfam" id="NF003673">
    <property type="entry name" value="PRK05298.1"/>
    <property type="match status" value="1"/>
</dbReference>
<dbReference type="HAMAP" id="MF_00204">
    <property type="entry name" value="UvrB"/>
    <property type="match status" value="1"/>
</dbReference>
<evidence type="ECO:0000313" key="20">
    <source>
        <dbReference type="Proteomes" id="UP000295777"/>
    </source>
</evidence>
<sequence length="673" mass="78325">MENFLWFQLRTMKKFKVVSPFTPKGDQPKAIRELSEGIKKGLRFQTLLGITGSGKTYTIAKVIEEVQKPTLVISHNKVLAAQLYHELKNFFPENAVEYFISYYDYYQPEAYIPSRDLYIEKDCSINPVIDRMRHSATVSLLTRRDVIVVASVSCIYGLGSPDYYKNLSLRFTVGEEIERDEVIRKLVTLGYERSEYDLRPGIFKVRGDVIDIFPADTEDFFVRVELFGDEVDSIVMLDYFNQKVFKTFDSYTVYPASHYATPYSRIVEAVKSIEKELEERIAYFLKQGKELEARRLEQRTRYDMELLLEVGHCKGIENYSRHLDGRKPGEPPYTLLDYFPEDFLVVIDESHVTIPQIRAMWRGDRARKFNLVEHGFRLPSAYDNRPLNFEEFLERVPQAIFVSATPGEFELSVSEKVVEQIIRPTGLLDPVVEVRKTEGQIDHLLSEIRERIKRNERVLVTTLTKRSAEELTEYLIEKEIKAKYMHSEIDSVERVEIIRGLRSGEFDVLVGVNLLREGLDLPEVSLVAILDADKEGFLRSTTSLIQTIGRAARNVNGKVILYADRITQSMKRAIEETERRRRIQEEYNRKHGITPQTVKRNLDSSILEDAGLLPFHKLKKKKGERIPRTEEELLEEIARLEREMKEAAKNWEFERAAELRDRIKELRKLLIPA</sequence>
<dbReference type="AlphaFoldDB" id="A0A4R1GBI9"/>
<comment type="domain">
    <text evidence="13">The beta-hairpin motif is involved in DNA binding.</text>
</comment>
<keyword evidence="9 13" id="KW-0234">DNA repair</keyword>
<dbReference type="InterPro" id="IPR001650">
    <property type="entry name" value="Helicase_C-like"/>
</dbReference>
<dbReference type="Proteomes" id="UP000295777">
    <property type="component" value="Unassembled WGS sequence"/>
</dbReference>
<evidence type="ECO:0000259" key="17">
    <source>
        <dbReference type="PROSITE" id="PS51192"/>
    </source>
</evidence>
<dbReference type="CDD" id="cd18790">
    <property type="entry name" value="SF2_C_UvrB"/>
    <property type="match status" value="1"/>
</dbReference>